<evidence type="ECO:0000256" key="1">
    <source>
        <dbReference type="SAM" id="MobiDB-lite"/>
    </source>
</evidence>
<keyword evidence="4" id="KW-1185">Reference proteome</keyword>
<name>A0A7W7D8R0_9ACTN</name>
<dbReference type="EMBL" id="JACHND010000001">
    <property type="protein sequence ID" value="MBB4700893.1"/>
    <property type="molecule type" value="Genomic_DNA"/>
</dbReference>
<reference evidence="3 4" key="1">
    <citation type="submission" date="2020-08" db="EMBL/GenBank/DDBJ databases">
        <title>Sequencing the genomes of 1000 actinobacteria strains.</title>
        <authorList>
            <person name="Klenk H.-P."/>
        </authorList>
    </citation>
    <scope>NUCLEOTIDE SEQUENCE [LARGE SCALE GENOMIC DNA]</scope>
    <source>
        <strain evidence="3 4">DSM 45784</strain>
    </source>
</reference>
<dbReference type="RefSeq" id="WP_184879619.1">
    <property type="nucleotide sequence ID" value="NZ_BOOV01000017.1"/>
</dbReference>
<organism evidence="3 4">
    <name type="scientific">Sphaerisporangium siamense</name>
    <dbReference type="NCBI Taxonomy" id="795645"/>
    <lineage>
        <taxon>Bacteria</taxon>
        <taxon>Bacillati</taxon>
        <taxon>Actinomycetota</taxon>
        <taxon>Actinomycetes</taxon>
        <taxon>Streptosporangiales</taxon>
        <taxon>Streptosporangiaceae</taxon>
        <taxon>Sphaerisporangium</taxon>
    </lineage>
</organism>
<dbReference type="Proteomes" id="UP000542210">
    <property type="component" value="Unassembled WGS sequence"/>
</dbReference>
<proteinExistence type="predicted"/>
<feature type="region of interest" description="Disordered" evidence="1">
    <location>
        <begin position="31"/>
        <end position="61"/>
    </location>
</feature>
<evidence type="ECO:0000313" key="3">
    <source>
        <dbReference type="EMBL" id="MBB4700893.1"/>
    </source>
</evidence>
<keyword evidence="2" id="KW-0472">Membrane</keyword>
<comment type="caution">
    <text evidence="3">The sequence shown here is derived from an EMBL/GenBank/DDBJ whole genome shotgun (WGS) entry which is preliminary data.</text>
</comment>
<feature type="compositionally biased region" description="Low complexity" evidence="1">
    <location>
        <begin position="40"/>
        <end position="57"/>
    </location>
</feature>
<gene>
    <name evidence="3" type="ORF">BJ982_002437</name>
</gene>
<evidence type="ECO:0000256" key="2">
    <source>
        <dbReference type="SAM" id="Phobius"/>
    </source>
</evidence>
<dbReference type="AlphaFoldDB" id="A0A7W7D8R0"/>
<evidence type="ECO:0008006" key="5">
    <source>
        <dbReference type="Google" id="ProtNLM"/>
    </source>
</evidence>
<keyword evidence="2" id="KW-1133">Transmembrane helix</keyword>
<protein>
    <recommendedName>
        <fullName evidence="5">Mce-associated membrane protein</fullName>
    </recommendedName>
</protein>
<sequence length="216" mass="22588">MARISDRRGLVFAGVVVAIAAVGVYLSVRSASDGSEEPRPTAGAVVSTAPAAPSSGGRTPSPVKSGAFDIYAYLPLSKDQIAQAADAAQRFAVSYATYRWDEDPASYAERLKAFTTAELGTVLARDVTSPATVERNRADQVVSEGSSRLKEIRDIAGGSVVFVVTAVQRITAKSGPQERGTDYAVTLTQVGSQWQVYDMQPAEAGQDGDPGGGTVE</sequence>
<accession>A0A7W7D8R0</accession>
<keyword evidence="2" id="KW-0812">Transmembrane</keyword>
<feature type="transmembrane region" description="Helical" evidence="2">
    <location>
        <begin position="9"/>
        <end position="28"/>
    </location>
</feature>
<evidence type="ECO:0000313" key="4">
    <source>
        <dbReference type="Proteomes" id="UP000542210"/>
    </source>
</evidence>